<dbReference type="Pfam" id="PF02637">
    <property type="entry name" value="GatB_Yqey"/>
    <property type="match status" value="1"/>
</dbReference>
<dbReference type="PANTHER" id="PTHR11659">
    <property type="entry name" value="GLUTAMYL-TRNA GLN AMIDOTRANSFERASE SUBUNIT B MITOCHONDRIAL AND PROKARYOTIC PET112-RELATED"/>
    <property type="match status" value="1"/>
</dbReference>
<dbReference type="Gene3D" id="1.10.10.410">
    <property type="match status" value="1"/>
</dbReference>
<evidence type="ECO:0000256" key="10">
    <source>
        <dbReference type="ARBA" id="ARBA00047913"/>
    </source>
</evidence>
<proteinExistence type="inferred from homology"/>
<dbReference type="AlphaFoldDB" id="E8R261"/>
<dbReference type="OrthoDB" id="9804078at2"/>
<evidence type="ECO:0000256" key="3">
    <source>
        <dbReference type="ARBA" id="ARBA00016923"/>
    </source>
</evidence>
<comment type="catalytic activity">
    <reaction evidence="10 11">
        <text>L-glutamyl-tRNA(Gln) + L-glutamine + ATP + H2O = L-glutaminyl-tRNA(Gln) + L-glutamate + ADP + phosphate + H(+)</text>
        <dbReference type="Rhea" id="RHEA:17521"/>
        <dbReference type="Rhea" id="RHEA-COMP:9681"/>
        <dbReference type="Rhea" id="RHEA-COMP:9684"/>
        <dbReference type="ChEBI" id="CHEBI:15377"/>
        <dbReference type="ChEBI" id="CHEBI:15378"/>
        <dbReference type="ChEBI" id="CHEBI:29985"/>
        <dbReference type="ChEBI" id="CHEBI:30616"/>
        <dbReference type="ChEBI" id="CHEBI:43474"/>
        <dbReference type="ChEBI" id="CHEBI:58359"/>
        <dbReference type="ChEBI" id="CHEBI:78520"/>
        <dbReference type="ChEBI" id="CHEBI:78521"/>
        <dbReference type="ChEBI" id="CHEBI:456216"/>
    </reaction>
</comment>
<dbReference type="InterPro" id="IPR003789">
    <property type="entry name" value="Asn/Gln_tRNA_amidoTrase-B-like"/>
</dbReference>
<evidence type="ECO:0000313" key="13">
    <source>
        <dbReference type="EMBL" id="ADV63491.1"/>
    </source>
</evidence>
<comment type="catalytic activity">
    <reaction evidence="9 11">
        <text>L-aspartyl-tRNA(Asn) + L-glutamine + ATP + H2O = L-asparaginyl-tRNA(Asn) + L-glutamate + ADP + phosphate + 2 H(+)</text>
        <dbReference type="Rhea" id="RHEA:14513"/>
        <dbReference type="Rhea" id="RHEA-COMP:9674"/>
        <dbReference type="Rhea" id="RHEA-COMP:9677"/>
        <dbReference type="ChEBI" id="CHEBI:15377"/>
        <dbReference type="ChEBI" id="CHEBI:15378"/>
        <dbReference type="ChEBI" id="CHEBI:29985"/>
        <dbReference type="ChEBI" id="CHEBI:30616"/>
        <dbReference type="ChEBI" id="CHEBI:43474"/>
        <dbReference type="ChEBI" id="CHEBI:58359"/>
        <dbReference type="ChEBI" id="CHEBI:78515"/>
        <dbReference type="ChEBI" id="CHEBI:78516"/>
        <dbReference type="ChEBI" id="CHEBI:456216"/>
    </reaction>
</comment>
<dbReference type="Proteomes" id="UP000008631">
    <property type="component" value="Chromosome"/>
</dbReference>
<comment type="subunit">
    <text evidence="2 11">Heterotrimer of A, B and C subunits.</text>
</comment>
<dbReference type="InterPro" id="IPR018027">
    <property type="entry name" value="Asn/Gln_amidotransferase"/>
</dbReference>
<dbReference type="STRING" id="575540.Isop_2926"/>
<evidence type="ECO:0000256" key="7">
    <source>
        <dbReference type="ARBA" id="ARBA00022917"/>
    </source>
</evidence>
<evidence type="ECO:0000259" key="12">
    <source>
        <dbReference type="SMART" id="SM00845"/>
    </source>
</evidence>
<evidence type="ECO:0000256" key="2">
    <source>
        <dbReference type="ARBA" id="ARBA00011123"/>
    </source>
</evidence>
<comment type="similarity">
    <text evidence="1 11">Belongs to the GatB/GatE family. GatB subfamily.</text>
</comment>
<dbReference type="RefSeq" id="WP_013565779.1">
    <property type="nucleotide sequence ID" value="NC_014962.1"/>
</dbReference>
<gene>
    <name evidence="11" type="primary">gatB</name>
    <name evidence="13" type="ordered locus">Isop_2926</name>
</gene>
<dbReference type="InterPro" id="IPR017959">
    <property type="entry name" value="Asn/Gln-tRNA_amidoTrfase_suB/E"/>
</dbReference>
<evidence type="ECO:0000313" key="14">
    <source>
        <dbReference type="Proteomes" id="UP000008631"/>
    </source>
</evidence>
<keyword evidence="14" id="KW-1185">Reference proteome</keyword>
<feature type="domain" description="Asn/Gln amidotransferase" evidence="12">
    <location>
        <begin position="348"/>
        <end position="499"/>
    </location>
</feature>
<dbReference type="Gene3D" id="1.10.150.380">
    <property type="entry name" value="GatB domain, N-terminal subdomain"/>
    <property type="match status" value="1"/>
</dbReference>
<keyword evidence="6 11" id="KW-0067">ATP-binding</keyword>
<organism evidence="13 14">
    <name type="scientific">Isosphaera pallida (strain ATCC 43644 / DSM 9630 / IS1B)</name>
    <dbReference type="NCBI Taxonomy" id="575540"/>
    <lineage>
        <taxon>Bacteria</taxon>
        <taxon>Pseudomonadati</taxon>
        <taxon>Planctomycetota</taxon>
        <taxon>Planctomycetia</taxon>
        <taxon>Isosphaerales</taxon>
        <taxon>Isosphaeraceae</taxon>
        <taxon>Isosphaera</taxon>
    </lineage>
</organism>
<dbReference type="eggNOG" id="COG0064">
    <property type="taxonomic scope" value="Bacteria"/>
</dbReference>
<evidence type="ECO:0000256" key="5">
    <source>
        <dbReference type="ARBA" id="ARBA00022741"/>
    </source>
</evidence>
<dbReference type="InterPro" id="IPR042114">
    <property type="entry name" value="GatB_C_1"/>
</dbReference>
<dbReference type="EMBL" id="CP002353">
    <property type="protein sequence ID" value="ADV63491.1"/>
    <property type="molecule type" value="Genomic_DNA"/>
</dbReference>
<dbReference type="NCBIfam" id="NF004012">
    <property type="entry name" value="PRK05477.1-2"/>
    <property type="match status" value="1"/>
</dbReference>
<evidence type="ECO:0000256" key="1">
    <source>
        <dbReference type="ARBA" id="ARBA00005306"/>
    </source>
</evidence>
<dbReference type="FunFam" id="1.10.10.410:FF:000001">
    <property type="entry name" value="Aspartyl/glutamyl-tRNA(Asn/Gln) amidotransferase subunit B"/>
    <property type="match status" value="1"/>
</dbReference>
<evidence type="ECO:0000256" key="8">
    <source>
        <dbReference type="ARBA" id="ARBA00024799"/>
    </source>
</evidence>
<keyword evidence="4 11" id="KW-0436">Ligase</keyword>
<dbReference type="InterPro" id="IPR017958">
    <property type="entry name" value="Gln-tRNA_amidoTrfase_suB_CS"/>
</dbReference>
<dbReference type="InterPro" id="IPR004413">
    <property type="entry name" value="GatB"/>
</dbReference>
<dbReference type="InterPro" id="IPR014746">
    <property type="entry name" value="Gln_synth/guanido_kin_cat_dom"/>
</dbReference>
<dbReference type="NCBIfam" id="NF004014">
    <property type="entry name" value="PRK05477.1-4"/>
    <property type="match status" value="1"/>
</dbReference>
<dbReference type="GO" id="GO:0005524">
    <property type="term" value="F:ATP binding"/>
    <property type="evidence" value="ECO:0007669"/>
    <property type="project" value="UniProtKB-KW"/>
</dbReference>
<evidence type="ECO:0000256" key="4">
    <source>
        <dbReference type="ARBA" id="ARBA00022598"/>
    </source>
</evidence>
<dbReference type="NCBIfam" id="TIGR00133">
    <property type="entry name" value="gatB"/>
    <property type="match status" value="1"/>
</dbReference>
<sequence>MSDPYGLSLPPDTKVEVIIGLEVHVQLQTESKMFSACGTEFGLPPNTQTDPVSLGLPGTLPVMNAKAFELALKTALAFQADIARFTKWDRKNYYYPDLPKNYQISQYDLPFSTGGALPIPPGKNGGEPRHLRLTRIHLEEDTGKLTHAAGGFTEVDLNRAGVPLLEIVTEPDLRSPEEAKACLEELRLTLRCLGVSDCEMQEGSLRCDANVNLHIHRDGQIFKTPIVEVKNLNSFRSVERALRYEVKRQYQAWLETGEVKTDTNKTTRGWVEEEGVTRLQRSKETAADYRYFPEPDLVPVQVDDAWLERIRRGIGELPTARRLRFEREYGLSAYDANVLVEQGQAVGDYFDTVAKLTGDPKLAGNWVQQDVLRVVKEQGRDLSDFPVAPEVLADLINRIKAGQLNTNQGREVFAQLVEGGHGDLDAVIQAGGYVMVSDRDAIVEAAKAALESNAKALADLKNGKKKPDAVKGFLRGQIMKQTGGKANPALVGEVLDELLARIESAS</sequence>
<dbReference type="KEGG" id="ipa:Isop_2926"/>
<reference evidence="13 14" key="1">
    <citation type="journal article" date="2011" name="Stand. Genomic Sci.">
        <title>Complete genome sequence of Isosphaera pallida type strain (IS1B).</title>
        <authorList>
            <consortium name="US DOE Joint Genome Institute (JGI-PGF)"/>
            <person name="Goker M."/>
            <person name="Cleland D."/>
            <person name="Saunders E."/>
            <person name="Lapidus A."/>
            <person name="Nolan M."/>
            <person name="Lucas S."/>
            <person name="Hammon N."/>
            <person name="Deshpande S."/>
            <person name="Cheng J.F."/>
            <person name="Tapia R."/>
            <person name="Han C."/>
            <person name="Goodwin L."/>
            <person name="Pitluck S."/>
            <person name="Liolios K."/>
            <person name="Pagani I."/>
            <person name="Ivanova N."/>
            <person name="Mavromatis K."/>
            <person name="Pati A."/>
            <person name="Chen A."/>
            <person name="Palaniappan K."/>
            <person name="Land M."/>
            <person name="Hauser L."/>
            <person name="Chang Y.J."/>
            <person name="Jeffries C.D."/>
            <person name="Detter J.C."/>
            <person name="Beck B."/>
            <person name="Woyke T."/>
            <person name="Bristow J."/>
            <person name="Eisen J.A."/>
            <person name="Markowitz V."/>
            <person name="Hugenholtz P."/>
            <person name="Kyrpides N.C."/>
            <person name="Klenk H.P."/>
        </authorList>
    </citation>
    <scope>NUCLEOTIDE SEQUENCE [LARGE SCALE GENOMIC DNA]</scope>
    <source>
        <strain evidence="14">ATCC 43644 / DSM 9630 / IS1B</strain>
    </source>
</reference>
<dbReference type="SUPFAM" id="SSF89095">
    <property type="entry name" value="GatB/YqeY motif"/>
    <property type="match status" value="1"/>
</dbReference>
<evidence type="ECO:0000256" key="11">
    <source>
        <dbReference type="HAMAP-Rule" id="MF_00121"/>
    </source>
</evidence>
<dbReference type="HOGENOM" id="CLU_019240_0_0_0"/>
<dbReference type="InterPro" id="IPR006075">
    <property type="entry name" value="Asn/Gln-tRNA_Trfase_suB/E_cat"/>
</dbReference>
<keyword evidence="5 11" id="KW-0547">Nucleotide-binding</keyword>
<dbReference type="PROSITE" id="PS01234">
    <property type="entry name" value="GATB"/>
    <property type="match status" value="1"/>
</dbReference>
<name>E8R261_ISOPI</name>
<comment type="function">
    <text evidence="8 11">Allows the formation of correctly charged Asn-tRNA(Asn) or Gln-tRNA(Gln) through the transamidation of misacylated Asp-tRNA(Asn) or Glu-tRNA(Gln) in organisms which lack either or both of asparaginyl-tRNA or glutaminyl-tRNA synthetases. The reaction takes place in the presence of glutamine and ATP through an activated phospho-Asp-tRNA(Asn) or phospho-Glu-tRNA(Gln).</text>
</comment>
<dbReference type="HAMAP" id="MF_00121">
    <property type="entry name" value="GatB"/>
    <property type="match status" value="1"/>
</dbReference>
<dbReference type="Pfam" id="PF02934">
    <property type="entry name" value="GatB_N"/>
    <property type="match status" value="1"/>
</dbReference>
<dbReference type="GO" id="GO:0050567">
    <property type="term" value="F:glutaminyl-tRNA synthase (glutamine-hydrolyzing) activity"/>
    <property type="evidence" value="ECO:0007669"/>
    <property type="project" value="UniProtKB-UniRule"/>
</dbReference>
<protein>
    <recommendedName>
        <fullName evidence="3 11">Aspartyl/glutamyl-tRNA(Asn/Gln) amidotransferase subunit B</fullName>
        <shortName evidence="11">Asp/Glu-ADT subunit B</shortName>
        <ecNumber evidence="11">6.3.5.-</ecNumber>
    </recommendedName>
</protein>
<dbReference type="SUPFAM" id="SSF55931">
    <property type="entry name" value="Glutamine synthetase/guanido kinase"/>
    <property type="match status" value="1"/>
</dbReference>
<accession>E8R261</accession>
<dbReference type="SMART" id="SM00845">
    <property type="entry name" value="GatB_Yqey"/>
    <property type="match status" value="1"/>
</dbReference>
<dbReference type="EC" id="6.3.5.-" evidence="11"/>
<evidence type="ECO:0000256" key="9">
    <source>
        <dbReference type="ARBA" id="ARBA00047380"/>
    </source>
</evidence>
<dbReference type="GO" id="GO:0006412">
    <property type="term" value="P:translation"/>
    <property type="evidence" value="ECO:0007669"/>
    <property type="project" value="UniProtKB-UniRule"/>
</dbReference>
<dbReference type="PANTHER" id="PTHR11659:SF0">
    <property type="entry name" value="GLUTAMYL-TRNA(GLN) AMIDOTRANSFERASE SUBUNIT B, MITOCHONDRIAL"/>
    <property type="match status" value="1"/>
</dbReference>
<evidence type="ECO:0000256" key="6">
    <source>
        <dbReference type="ARBA" id="ARBA00022840"/>
    </source>
</evidence>
<dbReference type="InParanoid" id="E8R261"/>
<keyword evidence="7 11" id="KW-0648">Protein biosynthesis</keyword>
<dbReference type="GO" id="GO:0070681">
    <property type="term" value="P:glutaminyl-tRNAGln biosynthesis via transamidation"/>
    <property type="evidence" value="ECO:0007669"/>
    <property type="project" value="TreeGrafter"/>
</dbReference>
<dbReference type="InterPro" id="IPR023168">
    <property type="entry name" value="GatB_Yqey_C_2"/>
</dbReference>
<dbReference type="GO" id="GO:0050566">
    <property type="term" value="F:asparaginyl-tRNA synthase (glutamine-hydrolyzing) activity"/>
    <property type="evidence" value="ECO:0007669"/>
    <property type="project" value="RHEA"/>
</dbReference>